<dbReference type="PRINTS" id="PR00508">
    <property type="entry name" value="S21N4MTFRASE"/>
</dbReference>
<dbReference type="InterPro" id="IPR001091">
    <property type="entry name" value="RM_Methyltransferase"/>
</dbReference>
<keyword evidence="7" id="KW-1185">Reference proteome</keyword>
<gene>
    <name evidence="6" type="ORF">CEV32_4903</name>
</gene>
<protein>
    <recommendedName>
        <fullName evidence="4">Methyltransferase</fullName>
        <ecNumber evidence="4">2.1.1.-</ecNumber>
    </recommendedName>
</protein>
<dbReference type="AlphaFoldDB" id="A0A256FLN5"/>
<dbReference type="GO" id="GO:0003677">
    <property type="term" value="F:DNA binding"/>
    <property type="evidence" value="ECO:0007669"/>
    <property type="project" value="InterPro"/>
</dbReference>
<dbReference type="OrthoDB" id="9773571at2"/>
<evidence type="ECO:0000256" key="4">
    <source>
        <dbReference type="RuleBase" id="RU362026"/>
    </source>
</evidence>
<dbReference type="EMBL" id="NNRK01000025">
    <property type="protein sequence ID" value="OYR15626.1"/>
    <property type="molecule type" value="Genomic_DNA"/>
</dbReference>
<evidence type="ECO:0000313" key="6">
    <source>
        <dbReference type="EMBL" id="OYR15626.1"/>
    </source>
</evidence>
<accession>A0A256FLN5</accession>
<dbReference type="Proteomes" id="UP000216345">
    <property type="component" value="Unassembled WGS sequence"/>
</dbReference>
<dbReference type="Gene3D" id="3.40.50.150">
    <property type="entry name" value="Vaccinia Virus protein VP39"/>
    <property type="match status" value="1"/>
</dbReference>
<comment type="catalytic activity">
    <reaction evidence="3">
        <text>a 2'-deoxyadenosine in DNA + S-adenosyl-L-methionine = an N(6)-methyl-2'-deoxyadenosine in DNA + S-adenosyl-L-homocysteine + H(+)</text>
        <dbReference type="Rhea" id="RHEA:15197"/>
        <dbReference type="Rhea" id="RHEA-COMP:12418"/>
        <dbReference type="Rhea" id="RHEA-COMP:12419"/>
        <dbReference type="ChEBI" id="CHEBI:15378"/>
        <dbReference type="ChEBI" id="CHEBI:57856"/>
        <dbReference type="ChEBI" id="CHEBI:59789"/>
        <dbReference type="ChEBI" id="CHEBI:90615"/>
        <dbReference type="ChEBI" id="CHEBI:90616"/>
        <dbReference type="EC" id="2.1.1.72"/>
    </reaction>
</comment>
<dbReference type="EC" id="2.1.1.-" evidence="4"/>
<dbReference type="RefSeq" id="WP_094576441.1">
    <property type="nucleotide sequence ID" value="NZ_JBHEEL010000009.1"/>
</dbReference>
<proteinExistence type="inferred from homology"/>
<dbReference type="InterPro" id="IPR029063">
    <property type="entry name" value="SAM-dependent_MTases_sf"/>
</dbReference>
<evidence type="ECO:0000256" key="3">
    <source>
        <dbReference type="ARBA" id="ARBA00047942"/>
    </source>
</evidence>
<dbReference type="eggNOG" id="COG0863">
    <property type="taxonomic scope" value="Bacteria"/>
</dbReference>
<dbReference type="InterPro" id="IPR002941">
    <property type="entry name" value="DNA_methylase_N4/N6"/>
</dbReference>
<evidence type="ECO:0000256" key="1">
    <source>
        <dbReference type="ARBA" id="ARBA00022603"/>
    </source>
</evidence>
<evidence type="ECO:0000313" key="7">
    <source>
        <dbReference type="Proteomes" id="UP000216345"/>
    </source>
</evidence>
<sequence length="278" mass="31235">MREYDPADDSKKCYDLAVQVKRERGDTHWPQRDPYARKVVIGNCTLYLGDCNAIIPTLGMIDALVSDPPYEFETSGGGKFRSKRPNMDQIAAVGLDQGFDHRVFTSEQFGSVVFFAHNDQWADLLPYLASQYDRYAIIPWMKPNAMPVANKHYRPDIEIYVHAWNSGFHPVGDLQQKKRFIIAKNGQDSDVAHPTVKPQAVMSKIICNVAGQVVLDPFMGSGSTGVACVTAGRSFIGIERHKPYFEIACERIRKAHAQFDMLVVAPSLPERPKQEGFL</sequence>
<evidence type="ECO:0000259" key="5">
    <source>
        <dbReference type="Pfam" id="PF01555"/>
    </source>
</evidence>
<dbReference type="GO" id="GO:0009007">
    <property type="term" value="F:site-specific DNA-methyltransferase (adenine-specific) activity"/>
    <property type="evidence" value="ECO:0007669"/>
    <property type="project" value="UniProtKB-EC"/>
</dbReference>
<dbReference type="GO" id="GO:0032259">
    <property type="term" value="P:methylation"/>
    <property type="evidence" value="ECO:0007669"/>
    <property type="project" value="UniProtKB-KW"/>
</dbReference>
<keyword evidence="1 6" id="KW-0489">Methyltransferase</keyword>
<reference evidence="6 7" key="1">
    <citation type="submission" date="2017-07" db="EMBL/GenBank/DDBJ databases">
        <title>Phylogenetic study on the rhizospheric bacterium Ochrobactrum sp. A44.</title>
        <authorList>
            <person name="Krzyzanowska D.M."/>
            <person name="Ossowicki A."/>
            <person name="Rajewska M."/>
            <person name="Maciag T."/>
            <person name="Kaczynski Z."/>
            <person name="Czerwicka M."/>
            <person name="Jafra S."/>
        </authorList>
    </citation>
    <scope>NUCLEOTIDE SEQUENCE [LARGE SCALE GENOMIC DNA]</scope>
    <source>
        <strain evidence="6 7">PR17</strain>
    </source>
</reference>
<dbReference type="Pfam" id="PF01555">
    <property type="entry name" value="N6_N4_Mtase"/>
    <property type="match status" value="1"/>
</dbReference>
<organism evidence="6 7">
    <name type="scientific">Brucella rhizosphaerae</name>
    <dbReference type="NCBI Taxonomy" id="571254"/>
    <lineage>
        <taxon>Bacteria</taxon>
        <taxon>Pseudomonadati</taxon>
        <taxon>Pseudomonadota</taxon>
        <taxon>Alphaproteobacteria</taxon>
        <taxon>Hyphomicrobiales</taxon>
        <taxon>Brucellaceae</taxon>
        <taxon>Brucella/Ochrobactrum group</taxon>
        <taxon>Brucella</taxon>
    </lineage>
</organism>
<dbReference type="SUPFAM" id="SSF53335">
    <property type="entry name" value="S-adenosyl-L-methionine-dependent methyltransferases"/>
    <property type="match status" value="1"/>
</dbReference>
<comment type="caution">
    <text evidence="6">The sequence shown here is derived from an EMBL/GenBank/DDBJ whole genome shotgun (WGS) entry which is preliminary data.</text>
</comment>
<dbReference type="GO" id="GO:0008170">
    <property type="term" value="F:N-methyltransferase activity"/>
    <property type="evidence" value="ECO:0007669"/>
    <property type="project" value="InterPro"/>
</dbReference>
<comment type="similarity">
    <text evidence="4">Belongs to the N(4)/N(6)-methyltransferase family.</text>
</comment>
<feature type="domain" description="DNA methylase N-4/N-6" evidence="5">
    <location>
        <begin position="137"/>
        <end position="248"/>
    </location>
</feature>
<name>A0A256FLN5_9HYPH</name>
<evidence type="ECO:0000256" key="2">
    <source>
        <dbReference type="ARBA" id="ARBA00022679"/>
    </source>
</evidence>
<keyword evidence="2" id="KW-0808">Transferase</keyword>